<dbReference type="InterPro" id="IPR011990">
    <property type="entry name" value="TPR-like_helical_dom_sf"/>
</dbReference>
<dbReference type="PANTHER" id="PTHR16263">
    <property type="entry name" value="TETRATRICOPEPTIDE REPEAT PROTEIN 38"/>
    <property type="match status" value="1"/>
</dbReference>
<proteinExistence type="inferred from homology"/>
<keyword evidence="6" id="KW-1185">Reference proteome</keyword>
<evidence type="ECO:0000256" key="3">
    <source>
        <dbReference type="ARBA" id="ARBA00022737"/>
    </source>
</evidence>
<comment type="similarity">
    <text evidence="1">Belongs to the TTC38 family.</text>
</comment>
<accession>A0ABS1DMY9</accession>
<dbReference type="CDD" id="cd05804">
    <property type="entry name" value="StaR_like"/>
    <property type="match status" value="1"/>
</dbReference>
<comment type="caution">
    <text evidence="5">The sequence shown here is derived from an EMBL/GenBank/DDBJ whole genome shotgun (WGS) entry which is preliminary data.</text>
</comment>
<dbReference type="RefSeq" id="WP_200343553.1">
    <property type="nucleotide sequence ID" value="NZ_NRRL01000143.1"/>
</dbReference>
<gene>
    <name evidence="5" type="ORF">CKO28_24075</name>
</gene>
<dbReference type="SUPFAM" id="SSF48452">
    <property type="entry name" value="TPR-like"/>
    <property type="match status" value="1"/>
</dbReference>
<dbReference type="InterPro" id="IPR033891">
    <property type="entry name" value="TTC38"/>
</dbReference>
<evidence type="ECO:0000313" key="5">
    <source>
        <dbReference type="EMBL" id="MBK1671089.1"/>
    </source>
</evidence>
<evidence type="ECO:0000256" key="4">
    <source>
        <dbReference type="ARBA" id="ARBA00022803"/>
    </source>
</evidence>
<sequence length="436" mass="47819">MPTTDLWNQPASTDSRDAVQAYERAVLATLEYRSSANDHVKAALAADPGFALAHCFKGYQYLLLGTGGTVAKARQAADSAKAQHDRLNDRERGHVAALASWAEGDVVGAATIWQRIVRAYPHDLLALRLHHLNAFWRGREDALTEGPAESLRAWTPDLPGYGSVLGMLAFGLEESGERRRAEAYARQAVQHAPDDLWALHALAHVLEMDERFQEGCDLIPLRQPAWDDRNPFKNHVWWHRALYAVELGRDAEVLQLYDAHLAPGARPFYLDVQNAASLLARLQFLGIDPGARWQALVAPVQALADDFNGAFTEPHKVLALAAAGELAAAERLADGTLTRMKRAGLRDPALAQVLDGLCRAIVAFYRGDAEDALELLGPIRGDLWRLGGSRAQRDVFEQLAIEAALQASPEVDGRALLARREILRPNSRLVKTATAG</sequence>
<dbReference type="PANTHER" id="PTHR16263:SF4">
    <property type="entry name" value="TETRATRICOPEPTIDE REPEAT PROTEIN 38"/>
    <property type="match status" value="1"/>
</dbReference>
<protein>
    <recommendedName>
        <fullName evidence="2">Tetratricopeptide repeat protein 38</fullName>
    </recommendedName>
</protein>
<evidence type="ECO:0000256" key="2">
    <source>
        <dbReference type="ARBA" id="ARBA00019992"/>
    </source>
</evidence>
<keyword evidence="4" id="KW-0802">TPR repeat</keyword>
<organism evidence="5 6">
    <name type="scientific">Rhodovibrio sodomensis</name>
    <dbReference type="NCBI Taxonomy" id="1088"/>
    <lineage>
        <taxon>Bacteria</taxon>
        <taxon>Pseudomonadati</taxon>
        <taxon>Pseudomonadota</taxon>
        <taxon>Alphaproteobacteria</taxon>
        <taxon>Rhodospirillales</taxon>
        <taxon>Rhodovibrionaceae</taxon>
        <taxon>Rhodovibrio</taxon>
    </lineage>
</organism>
<reference evidence="5 6" key="1">
    <citation type="journal article" date="2020" name="Microorganisms">
        <title>Osmotic Adaptation and Compatible Solute Biosynthesis of Phototrophic Bacteria as Revealed from Genome Analyses.</title>
        <authorList>
            <person name="Imhoff J.F."/>
            <person name="Rahn T."/>
            <person name="Kunzel S."/>
            <person name="Keller A."/>
            <person name="Neulinger S.C."/>
        </authorList>
    </citation>
    <scope>NUCLEOTIDE SEQUENCE [LARGE SCALE GENOMIC DNA]</scope>
    <source>
        <strain evidence="5 6">DSM 9895</strain>
    </source>
</reference>
<evidence type="ECO:0000313" key="6">
    <source>
        <dbReference type="Proteomes" id="UP001296873"/>
    </source>
</evidence>
<dbReference type="Proteomes" id="UP001296873">
    <property type="component" value="Unassembled WGS sequence"/>
</dbReference>
<evidence type="ECO:0000256" key="1">
    <source>
        <dbReference type="ARBA" id="ARBA00005857"/>
    </source>
</evidence>
<dbReference type="EMBL" id="NRRL01000143">
    <property type="protein sequence ID" value="MBK1671089.1"/>
    <property type="molecule type" value="Genomic_DNA"/>
</dbReference>
<keyword evidence="3" id="KW-0677">Repeat</keyword>
<name>A0ABS1DMY9_9PROT</name>
<dbReference type="Gene3D" id="1.25.40.10">
    <property type="entry name" value="Tetratricopeptide repeat domain"/>
    <property type="match status" value="1"/>
</dbReference>